<keyword evidence="12" id="KW-1185">Reference proteome</keyword>
<dbReference type="Gene3D" id="1.10.10.60">
    <property type="entry name" value="Homeodomain-like"/>
    <property type="match status" value="2"/>
</dbReference>
<evidence type="ECO:0000256" key="5">
    <source>
        <dbReference type="ARBA" id="ARBA00023015"/>
    </source>
</evidence>
<dbReference type="GO" id="GO:0005737">
    <property type="term" value="C:cytoplasm"/>
    <property type="evidence" value="ECO:0007669"/>
    <property type="project" value="UniProtKB-SubCell"/>
</dbReference>
<dbReference type="GO" id="GO:0003700">
    <property type="term" value="F:DNA-binding transcription factor activity"/>
    <property type="evidence" value="ECO:0007669"/>
    <property type="project" value="InterPro"/>
</dbReference>
<evidence type="ECO:0000256" key="8">
    <source>
        <dbReference type="PROSITE-ProRule" id="PRU00169"/>
    </source>
</evidence>
<dbReference type="Gene3D" id="3.40.50.2300">
    <property type="match status" value="1"/>
</dbReference>
<dbReference type="Pfam" id="PF00072">
    <property type="entry name" value="Response_reg"/>
    <property type="match status" value="1"/>
</dbReference>
<keyword evidence="4" id="KW-0902">Two-component regulatory system</keyword>
<evidence type="ECO:0000256" key="7">
    <source>
        <dbReference type="ARBA" id="ARBA00023163"/>
    </source>
</evidence>
<feature type="modified residue" description="4-aspartylphosphate" evidence="8">
    <location>
        <position position="55"/>
    </location>
</feature>
<protein>
    <submittedName>
        <fullName evidence="11">Response regulator transcription factor</fullName>
    </submittedName>
</protein>
<dbReference type="PANTHER" id="PTHR42713:SF3">
    <property type="entry name" value="TRANSCRIPTIONAL REGULATORY PROTEIN HPTR"/>
    <property type="match status" value="1"/>
</dbReference>
<accession>A0A941ANN9</accession>
<evidence type="ECO:0000313" key="12">
    <source>
        <dbReference type="Proteomes" id="UP000678228"/>
    </source>
</evidence>
<evidence type="ECO:0000259" key="9">
    <source>
        <dbReference type="PROSITE" id="PS01124"/>
    </source>
</evidence>
<evidence type="ECO:0000256" key="4">
    <source>
        <dbReference type="ARBA" id="ARBA00023012"/>
    </source>
</evidence>
<sequence>MNKVILVDDERFVRQGLLNLIDWEKCGFQVCAEADNGKGALQQIEQTNPDLVITDIRMPVLDGIELIRQTVEERDLDTKFIILSGYNDFKYAQKAVRYGVYDFILKPIEKEELEETLIQLSTSILKEKAIKQSNEKILITNRFEEIISGKVEHSEDLLEILKLNKASKFYYIIIEINGSDLNEENCLQLEKGRIEELIGEWSNGSPNLPFRTHQRNSYGLLVTDLTLDRFMNSFDIFIEKLQLNLQKKLGKHISIYIGDGVDSLSEVSTSMDSANFAMQYKYSSNDNKPIYYTKVKNLTIIYTEMDTAIYQKLLVSIEENHRKDTVLIIDQMFEEFQTKLFAPEAIKTSINRCVHSVTKTIRNMEGDEKNLSSLPIMIKWHQYSWTFEQLKKIFSDFVLEASEYLVELRKQNGKGDIQKVKKFIEANFHNNISLKSIANTFFMNPVYMGQLFKKAYGMYFKEYLLQVRIEEAKKHLRQTNLRIYEIAEKVGFQSPDYFVTQFEKIENLTPTEYRNQILQQSNLE</sequence>
<proteinExistence type="predicted"/>
<dbReference type="InterPro" id="IPR018060">
    <property type="entry name" value="HTH_AraC"/>
</dbReference>
<dbReference type="PANTHER" id="PTHR42713">
    <property type="entry name" value="HISTIDINE KINASE-RELATED"/>
    <property type="match status" value="1"/>
</dbReference>
<dbReference type="SMART" id="SM00342">
    <property type="entry name" value="HTH_ARAC"/>
    <property type="match status" value="1"/>
</dbReference>
<dbReference type="PRINTS" id="PR00032">
    <property type="entry name" value="HTHARAC"/>
</dbReference>
<dbReference type="PROSITE" id="PS01124">
    <property type="entry name" value="HTH_ARAC_FAMILY_2"/>
    <property type="match status" value="1"/>
</dbReference>
<keyword evidence="2" id="KW-0963">Cytoplasm</keyword>
<gene>
    <name evidence="11" type="ORF">J7W16_07675</name>
</gene>
<comment type="subcellular location">
    <subcellularLocation>
        <location evidence="1">Cytoplasm</location>
    </subcellularLocation>
</comment>
<dbReference type="InterPro" id="IPR009057">
    <property type="entry name" value="Homeodomain-like_sf"/>
</dbReference>
<dbReference type="InterPro" id="IPR001789">
    <property type="entry name" value="Sig_transdc_resp-reg_receiver"/>
</dbReference>
<keyword evidence="3 8" id="KW-0597">Phosphoprotein</keyword>
<dbReference type="Pfam" id="PF12833">
    <property type="entry name" value="HTH_18"/>
    <property type="match status" value="1"/>
</dbReference>
<dbReference type="InterPro" id="IPR011006">
    <property type="entry name" value="CheY-like_superfamily"/>
</dbReference>
<comment type="caution">
    <text evidence="11">The sequence shown here is derived from an EMBL/GenBank/DDBJ whole genome shotgun (WGS) entry which is preliminary data.</text>
</comment>
<evidence type="ECO:0000256" key="1">
    <source>
        <dbReference type="ARBA" id="ARBA00004496"/>
    </source>
</evidence>
<dbReference type="AlphaFoldDB" id="A0A941ANN9"/>
<feature type="domain" description="Response regulatory" evidence="10">
    <location>
        <begin position="3"/>
        <end position="121"/>
    </location>
</feature>
<reference evidence="11" key="1">
    <citation type="submission" date="2021-03" db="EMBL/GenBank/DDBJ databases">
        <title>Bacillus suaedae sp. nov., isolated from Suaeda aralocaspica.</title>
        <authorList>
            <person name="Lei R.F.R."/>
        </authorList>
    </citation>
    <scope>NUCLEOTIDE SEQUENCE</scope>
    <source>
        <strain evidence="11">YZJH907-2</strain>
    </source>
</reference>
<evidence type="ECO:0000259" key="10">
    <source>
        <dbReference type="PROSITE" id="PS50110"/>
    </source>
</evidence>
<dbReference type="EMBL" id="JAGKSQ010000003">
    <property type="protein sequence ID" value="MBP3951011.1"/>
    <property type="molecule type" value="Genomic_DNA"/>
</dbReference>
<keyword evidence="6" id="KW-0238">DNA-binding</keyword>
<evidence type="ECO:0000256" key="6">
    <source>
        <dbReference type="ARBA" id="ARBA00023125"/>
    </source>
</evidence>
<keyword evidence="5" id="KW-0805">Transcription regulation</keyword>
<name>A0A941ANN9_9BACI</name>
<dbReference type="Proteomes" id="UP000678228">
    <property type="component" value="Unassembled WGS sequence"/>
</dbReference>
<dbReference type="SMART" id="SM00448">
    <property type="entry name" value="REC"/>
    <property type="match status" value="1"/>
</dbReference>
<evidence type="ECO:0000256" key="3">
    <source>
        <dbReference type="ARBA" id="ARBA00022553"/>
    </source>
</evidence>
<dbReference type="PROSITE" id="PS50110">
    <property type="entry name" value="RESPONSE_REGULATORY"/>
    <property type="match status" value="1"/>
</dbReference>
<dbReference type="PROSITE" id="PS00041">
    <property type="entry name" value="HTH_ARAC_FAMILY_1"/>
    <property type="match status" value="1"/>
</dbReference>
<dbReference type="InterPro" id="IPR018062">
    <property type="entry name" value="HTH_AraC-typ_CS"/>
</dbReference>
<dbReference type="SUPFAM" id="SSF46689">
    <property type="entry name" value="Homeodomain-like"/>
    <property type="match status" value="2"/>
</dbReference>
<feature type="domain" description="HTH araC/xylS-type" evidence="9">
    <location>
        <begin position="418"/>
        <end position="516"/>
    </location>
</feature>
<dbReference type="GO" id="GO:0043565">
    <property type="term" value="F:sequence-specific DNA binding"/>
    <property type="evidence" value="ECO:0007669"/>
    <property type="project" value="InterPro"/>
</dbReference>
<keyword evidence="7" id="KW-0804">Transcription</keyword>
<evidence type="ECO:0000256" key="2">
    <source>
        <dbReference type="ARBA" id="ARBA00022490"/>
    </source>
</evidence>
<dbReference type="CDD" id="cd17536">
    <property type="entry name" value="REC_YesN-like"/>
    <property type="match status" value="1"/>
</dbReference>
<organism evidence="11 12">
    <name type="scientific">Halalkalibacter suaedae</name>
    <dbReference type="NCBI Taxonomy" id="2822140"/>
    <lineage>
        <taxon>Bacteria</taxon>
        <taxon>Bacillati</taxon>
        <taxon>Bacillota</taxon>
        <taxon>Bacilli</taxon>
        <taxon>Bacillales</taxon>
        <taxon>Bacillaceae</taxon>
        <taxon>Halalkalibacter</taxon>
    </lineage>
</organism>
<dbReference type="RefSeq" id="WP_210596718.1">
    <property type="nucleotide sequence ID" value="NZ_JAGKSQ010000003.1"/>
</dbReference>
<dbReference type="GO" id="GO:0000160">
    <property type="term" value="P:phosphorelay signal transduction system"/>
    <property type="evidence" value="ECO:0007669"/>
    <property type="project" value="UniProtKB-KW"/>
</dbReference>
<dbReference type="InterPro" id="IPR051552">
    <property type="entry name" value="HptR"/>
</dbReference>
<evidence type="ECO:0000313" key="11">
    <source>
        <dbReference type="EMBL" id="MBP3951011.1"/>
    </source>
</evidence>
<dbReference type="SUPFAM" id="SSF52172">
    <property type="entry name" value="CheY-like"/>
    <property type="match status" value="1"/>
</dbReference>
<dbReference type="InterPro" id="IPR020449">
    <property type="entry name" value="Tscrpt_reg_AraC-type_HTH"/>
</dbReference>